<keyword evidence="2" id="KW-1185">Reference proteome</keyword>
<comment type="caution">
    <text evidence="1">The sequence shown here is derived from an EMBL/GenBank/DDBJ whole genome shotgun (WGS) entry which is preliminary data.</text>
</comment>
<proteinExistence type="predicted"/>
<accession>A0A2T7A9P9</accession>
<reference evidence="1 2" key="1">
    <citation type="submission" date="2017-04" db="EMBL/GenBank/DDBJ databases">
        <title>Draft genome sequence of Tuber borchii Vittad., a whitish edible truffle.</title>
        <authorList>
            <consortium name="DOE Joint Genome Institute"/>
            <person name="Murat C."/>
            <person name="Kuo A."/>
            <person name="Barry K.W."/>
            <person name="Clum A."/>
            <person name="Dockter R.B."/>
            <person name="Fauchery L."/>
            <person name="Iotti M."/>
            <person name="Kohler A."/>
            <person name="Labutti K."/>
            <person name="Lindquist E.A."/>
            <person name="Lipzen A."/>
            <person name="Ohm R.A."/>
            <person name="Wang M."/>
            <person name="Grigoriev I.V."/>
            <person name="Zambonelli A."/>
            <person name="Martin F.M."/>
        </authorList>
    </citation>
    <scope>NUCLEOTIDE SEQUENCE [LARGE SCALE GENOMIC DNA]</scope>
    <source>
        <strain evidence="1 2">Tbo3840</strain>
    </source>
</reference>
<dbReference type="AlphaFoldDB" id="A0A2T7A9P9"/>
<organism evidence="1 2">
    <name type="scientific">Tuber borchii</name>
    <name type="common">White truffle</name>
    <dbReference type="NCBI Taxonomy" id="42251"/>
    <lineage>
        <taxon>Eukaryota</taxon>
        <taxon>Fungi</taxon>
        <taxon>Dikarya</taxon>
        <taxon>Ascomycota</taxon>
        <taxon>Pezizomycotina</taxon>
        <taxon>Pezizomycetes</taxon>
        <taxon>Pezizales</taxon>
        <taxon>Tuberaceae</taxon>
        <taxon>Tuber</taxon>
    </lineage>
</organism>
<dbReference type="Proteomes" id="UP000244722">
    <property type="component" value="Unassembled WGS sequence"/>
</dbReference>
<protein>
    <submittedName>
        <fullName evidence="1">Uncharacterized protein</fullName>
    </submittedName>
</protein>
<sequence length="77" mass="8807">MSEWAVWIVCRTGILCARAYVVSDAEIWTRYAFVKFLLVCYPMQLPMTPPFFGLRAGHAWYKYDMAGCETGDCTKAV</sequence>
<evidence type="ECO:0000313" key="2">
    <source>
        <dbReference type="Proteomes" id="UP000244722"/>
    </source>
</evidence>
<evidence type="ECO:0000313" key="1">
    <source>
        <dbReference type="EMBL" id="PUU84449.1"/>
    </source>
</evidence>
<gene>
    <name evidence="1" type="ORF">B9Z19DRAFT_1070379</name>
</gene>
<dbReference type="EMBL" id="NESQ01000001">
    <property type="protein sequence ID" value="PUU84449.1"/>
    <property type="molecule type" value="Genomic_DNA"/>
</dbReference>
<name>A0A2T7A9P9_TUBBO</name>